<evidence type="ECO:0000256" key="5">
    <source>
        <dbReference type="ARBA" id="ARBA00023306"/>
    </source>
</evidence>
<feature type="binding site" evidence="7">
    <location>
        <begin position="170"/>
        <end position="171"/>
    </location>
    <ligand>
        <name>UDP-N-acetyl-alpha-D-muramoyl-L-alanyl-D-glutamate</name>
        <dbReference type="ChEBI" id="CHEBI:83900"/>
    </ligand>
</feature>
<sequence>MPDTLRPARVDPVPLATLAALARAELRGPAAGSTAGILICGVTHDSRRVQPGDLFAALPGAHTHGARYVADAVTAGAVAVLTDPAGASLINREVPLLICADPRKTLGPVAAAIYGHPARALVTLGVTGTNGKTTTVFFLDAGLRAAGHRTGLLGTVMTRLGERTVPSARTTPEAPDIQALLARMRDDGITAAAMEVSSHALALHRVDGTGFACVGFTNLSHDHLDFHGDMENYFAAKARLFRPDFAPKAVIVVDDEYGRRLADTAPIAVRTVSGRPEHLPPDRRPDWRVVAVRAAAAVSPTRPAGQVATVAGPIGEVELSLQLPGRFNLTNALLALAILVEVGIPVEAARAGIGDLAGVPGRLELVDAGQPFAVLVDYAHTPEAVATVAREVRPDRGRLIIVIGCGGDRDPSKRPAMGAAAAELADLAIFTSDNPRSEDPEEIVAAMLTGVPAVTADRRAEIRVELDRHEAIKDAIQAARPGDVVLIAGKGHEQGQEIGGVVHPFDDRLAARDALRSCGWAA</sequence>
<feature type="binding site" evidence="7">
    <location>
        <begin position="433"/>
        <end position="436"/>
    </location>
    <ligand>
        <name>meso-2,6-diaminopimelate</name>
        <dbReference type="ChEBI" id="CHEBI:57791"/>
    </ligand>
</feature>
<dbReference type="KEGG" id="ace:Acel_1005"/>
<keyword evidence="7" id="KW-0963">Cytoplasm</keyword>
<feature type="short sequence motif" description="Meso-diaminopimelate recognition motif" evidence="7">
    <location>
        <begin position="433"/>
        <end position="436"/>
    </location>
</feature>
<dbReference type="PANTHER" id="PTHR23135:SF4">
    <property type="entry name" value="UDP-N-ACETYLMURAMOYL-L-ALANYL-D-GLUTAMATE--2,6-DIAMINOPIMELATE LIGASE MURE HOMOLOG, CHLOROPLASTIC"/>
    <property type="match status" value="1"/>
</dbReference>
<feature type="domain" description="Mur ligase C-terminal" evidence="10">
    <location>
        <begin position="361"/>
        <end position="491"/>
    </location>
</feature>
<feature type="binding site" evidence="7">
    <location>
        <position position="493"/>
    </location>
    <ligand>
        <name>meso-2,6-diaminopimelate</name>
        <dbReference type="ChEBI" id="CHEBI:57791"/>
    </ligand>
</feature>
<dbReference type="HOGENOM" id="CLU_022291_4_1_11"/>
<dbReference type="InterPro" id="IPR036565">
    <property type="entry name" value="Mur-like_cat_sf"/>
</dbReference>
<dbReference type="SUPFAM" id="SSF53244">
    <property type="entry name" value="MurD-like peptide ligases, peptide-binding domain"/>
    <property type="match status" value="1"/>
</dbReference>
<comment type="PTM">
    <text evidence="7">Carboxylation is probably crucial for Mg(2+) binding and, consequently, for the gamma-phosphate positioning of ATP.</text>
</comment>
<dbReference type="UniPathway" id="UPA00219"/>
<dbReference type="SUPFAM" id="SSF53623">
    <property type="entry name" value="MurD-like peptide ligases, catalytic domain"/>
    <property type="match status" value="1"/>
</dbReference>
<name>A0LTL8_ACIC1</name>
<keyword evidence="3 7" id="KW-0133">Cell shape</keyword>
<gene>
    <name evidence="7" type="primary">murE</name>
    <name evidence="12" type="ordered locus">Acel_1005</name>
</gene>
<dbReference type="GO" id="GO:0051301">
    <property type="term" value="P:cell division"/>
    <property type="evidence" value="ECO:0007669"/>
    <property type="project" value="UniProtKB-KW"/>
</dbReference>
<dbReference type="SUPFAM" id="SSF63418">
    <property type="entry name" value="MurE/MurF N-terminal domain"/>
    <property type="match status" value="1"/>
</dbReference>
<dbReference type="Gene3D" id="3.40.1190.10">
    <property type="entry name" value="Mur-like, catalytic domain"/>
    <property type="match status" value="1"/>
</dbReference>
<feature type="binding site" evidence="7">
    <location>
        <begin position="128"/>
        <end position="134"/>
    </location>
    <ligand>
        <name>ATP</name>
        <dbReference type="ChEBI" id="CHEBI:30616"/>
    </ligand>
</feature>
<reference evidence="12 13" key="1">
    <citation type="journal article" date="2009" name="Genome Res.">
        <title>Complete genome of the cellulolytic thermophile Acidothermus cellulolyticus 11B provides insights into its ecophysiological and evolutionary adaptations.</title>
        <authorList>
            <person name="Barabote R.D."/>
            <person name="Xie G."/>
            <person name="Leu D.H."/>
            <person name="Normand P."/>
            <person name="Necsulea A."/>
            <person name="Daubin V."/>
            <person name="Medigue C."/>
            <person name="Adney W.S."/>
            <person name="Xu X.C."/>
            <person name="Lapidus A."/>
            <person name="Parales R.E."/>
            <person name="Detter C."/>
            <person name="Pujic P."/>
            <person name="Bruce D."/>
            <person name="Lavire C."/>
            <person name="Challacombe J.F."/>
            <person name="Brettin T.S."/>
            <person name="Berry A.M."/>
        </authorList>
    </citation>
    <scope>NUCLEOTIDE SEQUENCE [LARGE SCALE GENOMIC DNA]</scope>
    <source>
        <strain evidence="13">ATCC 43068 / DSM 8971 / 11B</strain>
    </source>
</reference>
<dbReference type="EMBL" id="CP000481">
    <property type="protein sequence ID" value="ABK52778.1"/>
    <property type="molecule type" value="Genomic_DNA"/>
</dbReference>
<dbReference type="GO" id="GO:0071555">
    <property type="term" value="P:cell wall organization"/>
    <property type="evidence" value="ECO:0007669"/>
    <property type="project" value="UniProtKB-KW"/>
</dbReference>
<feature type="modified residue" description="N6-carboxylysine" evidence="7">
    <location>
        <position position="237"/>
    </location>
</feature>
<keyword evidence="7" id="KW-0460">Magnesium</keyword>
<evidence type="ECO:0000256" key="2">
    <source>
        <dbReference type="ARBA" id="ARBA00022618"/>
    </source>
</evidence>
<feature type="binding site" evidence="7">
    <location>
        <position position="46"/>
    </location>
    <ligand>
        <name>UDP-N-acetyl-alpha-D-muramoyl-L-alanyl-D-glutamate</name>
        <dbReference type="ChEBI" id="CHEBI:83900"/>
    </ligand>
</feature>
<evidence type="ECO:0000256" key="4">
    <source>
        <dbReference type="ARBA" id="ARBA00022984"/>
    </source>
</evidence>
<evidence type="ECO:0000256" key="3">
    <source>
        <dbReference type="ARBA" id="ARBA00022960"/>
    </source>
</evidence>
<dbReference type="GO" id="GO:0005737">
    <property type="term" value="C:cytoplasm"/>
    <property type="evidence" value="ECO:0007669"/>
    <property type="project" value="UniProtKB-SubCell"/>
</dbReference>
<evidence type="ECO:0000256" key="1">
    <source>
        <dbReference type="ARBA" id="ARBA00005898"/>
    </source>
</evidence>
<dbReference type="GO" id="GO:0009252">
    <property type="term" value="P:peptidoglycan biosynthetic process"/>
    <property type="evidence" value="ECO:0007669"/>
    <property type="project" value="UniProtKB-UniRule"/>
</dbReference>
<keyword evidence="7 12" id="KW-0436">Ligase</keyword>
<evidence type="ECO:0000256" key="8">
    <source>
        <dbReference type="RuleBase" id="RU004135"/>
    </source>
</evidence>
<comment type="cofactor">
    <cofactor evidence="7">
        <name>Mg(2+)</name>
        <dbReference type="ChEBI" id="CHEBI:18420"/>
    </cofactor>
</comment>
<dbReference type="Gene3D" id="3.40.1390.10">
    <property type="entry name" value="MurE/MurF, N-terminal domain"/>
    <property type="match status" value="1"/>
</dbReference>
<dbReference type="NCBIfam" id="NF001126">
    <property type="entry name" value="PRK00139.1-4"/>
    <property type="match status" value="1"/>
</dbReference>
<evidence type="ECO:0000259" key="11">
    <source>
        <dbReference type="Pfam" id="PF08245"/>
    </source>
</evidence>
<evidence type="ECO:0000256" key="7">
    <source>
        <dbReference type="HAMAP-Rule" id="MF_00208"/>
    </source>
</evidence>
<comment type="catalytic activity">
    <reaction evidence="7">
        <text>UDP-N-acetyl-alpha-D-muramoyl-L-alanyl-D-glutamate + meso-2,6-diaminopimelate + ATP = UDP-N-acetyl-alpha-D-muramoyl-L-alanyl-gamma-D-glutamyl-meso-2,6-diaminopimelate + ADP + phosphate + H(+)</text>
        <dbReference type="Rhea" id="RHEA:23676"/>
        <dbReference type="ChEBI" id="CHEBI:15378"/>
        <dbReference type="ChEBI" id="CHEBI:30616"/>
        <dbReference type="ChEBI" id="CHEBI:43474"/>
        <dbReference type="ChEBI" id="CHEBI:57791"/>
        <dbReference type="ChEBI" id="CHEBI:83900"/>
        <dbReference type="ChEBI" id="CHEBI:83905"/>
        <dbReference type="ChEBI" id="CHEBI:456216"/>
        <dbReference type="EC" id="6.3.2.13"/>
    </reaction>
</comment>
<dbReference type="Pfam" id="PF01225">
    <property type="entry name" value="Mur_ligase"/>
    <property type="match status" value="1"/>
</dbReference>
<dbReference type="GO" id="GO:0008765">
    <property type="term" value="F:UDP-N-acetylmuramoylalanyl-D-glutamate-2,6-diaminopimelate ligase activity"/>
    <property type="evidence" value="ECO:0007669"/>
    <property type="project" value="UniProtKB-UniRule"/>
</dbReference>
<comment type="function">
    <text evidence="7">Catalyzes the addition of meso-diaminopimelic acid to the nucleotide precursor UDP-N-acetylmuramoyl-L-alanyl-D-glutamate (UMAG) in the biosynthesis of bacterial cell-wall peptidoglycan.</text>
</comment>
<comment type="pathway">
    <text evidence="7 8">Cell wall biogenesis; peptidoglycan biosynthesis.</text>
</comment>
<comment type="similarity">
    <text evidence="1 7">Belongs to the MurCDEF family. MurE subfamily.</text>
</comment>
<dbReference type="NCBIfam" id="TIGR01085">
    <property type="entry name" value="murE"/>
    <property type="match status" value="1"/>
</dbReference>
<dbReference type="FunCoup" id="A0LTL8">
    <property type="interactions" value="255"/>
</dbReference>
<feature type="binding site" evidence="7">
    <location>
        <position position="205"/>
    </location>
    <ligand>
        <name>UDP-N-acetyl-alpha-D-muramoyl-L-alanyl-D-glutamate</name>
        <dbReference type="ChEBI" id="CHEBI:83900"/>
    </ligand>
</feature>
<comment type="subcellular location">
    <subcellularLocation>
        <location evidence="7 8">Cytoplasm</location>
    </subcellularLocation>
</comment>
<keyword evidence="6 7" id="KW-0961">Cell wall biogenesis/degradation</keyword>
<dbReference type="NCBIfam" id="NF001124">
    <property type="entry name" value="PRK00139.1-2"/>
    <property type="match status" value="1"/>
</dbReference>
<dbReference type="GO" id="GO:0005524">
    <property type="term" value="F:ATP binding"/>
    <property type="evidence" value="ECO:0007669"/>
    <property type="project" value="UniProtKB-UniRule"/>
</dbReference>
<comment type="caution">
    <text evidence="7">Lacks conserved residue(s) required for the propagation of feature annotation.</text>
</comment>
<feature type="domain" description="Mur ligase central" evidence="11">
    <location>
        <begin position="126"/>
        <end position="338"/>
    </location>
</feature>
<dbReference type="PANTHER" id="PTHR23135">
    <property type="entry name" value="MUR LIGASE FAMILY MEMBER"/>
    <property type="match status" value="1"/>
</dbReference>
<evidence type="ECO:0000259" key="10">
    <source>
        <dbReference type="Pfam" id="PF02875"/>
    </source>
</evidence>
<accession>A0LTL8</accession>
<keyword evidence="13" id="KW-1185">Reference proteome</keyword>
<dbReference type="AlphaFoldDB" id="A0LTL8"/>
<organism evidence="12 13">
    <name type="scientific">Acidothermus cellulolyticus (strain ATCC 43068 / DSM 8971 / 11B)</name>
    <dbReference type="NCBI Taxonomy" id="351607"/>
    <lineage>
        <taxon>Bacteria</taxon>
        <taxon>Bacillati</taxon>
        <taxon>Actinomycetota</taxon>
        <taxon>Actinomycetes</taxon>
        <taxon>Acidothermales</taxon>
        <taxon>Acidothermaceae</taxon>
        <taxon>Acidothermus</taxon>
    </lineage>
</organism>
<dbReference type="Proteomes" id="UP000008221">
    <property type="component" value="Chromosome"/>
</dbReference>
<feature type="binding site" evidence="7">
    <location>
        <position position="197"/>
    </location>
    <ligand>
        <name>UDP-N-acetyl-alpha-D-muramoyl-L-alanyl-D-glutamate</name>
        <dbReference type="ChEBI" id="CHEBI:83900"/>
    </ligand>
</feature>
<evidence type="ECO:0000313" key="12">
    <source>
        <dbReference type="EMBL" id="ABK52778.1"/>
    </source>
</evidence>
<protein>
    <recommendedName>
        <fullName evidence="7">UDP-N-acetylmuramoyl-L-alanyl-D-glutamate--2,6-diaminopimelate ligase</fullName>
        <ecNumber evidence="7">6.3.2.13</ecNumber>
    </recommendedName>
    <alternativeName>
        <fullName evidence="7">Meso-A2pm-adding enzyme</fullName>
    </alternativeName>
    <alternativeName>
        <fullName evidence="7">Meso-diaminopimelate-adding enzyme</fullName>
    </alternativeName>
    <alternativeName>
        <fullName evidence="7">UDP-MurNAc-L-Ala-D-Glu:meso-diaminopimelate ligase</fullName>
    </alternativeName>
    <alternativeName>
        <fullName evidence="7">UDP-MurNAc-tripeptide synthetase</fullName>
    </alternativeName>
    <alternativeName>
        <fullName evidence="7">UDP-N-acetylmuramyl-tripeptide synthetase</fullName>
    </alternativeName>
</protein>
<dbReference type="InterPro" id="IPR013221">
    <property type="entry name" value="Mur_ligase_cen"/>
</dbReference>
<dbReference type="InterPro" id="IPR036615">
    <property type="entry name" value="Mur_ligase_C_dom_sf"/>
</dbReference>
<dbReference type="STRING" id="351607.Acel_1005"/>
<evidence type="ECO:0000313" key="13">
    <source>
        <dbReference type="Proteomes" id="UP000008221"/>
    </source>
</evidence>
<feature type="domain" description="Mur ligase N-terminal catalytic" evidence="9">
    <location>
        <begin position="40"/>
        <end position="86"/>
    </location>
</feature>
<feature type="binding site" evidence="7">
    <location>
        <position position="489"/>
    </location>
    <ligand>
        <name>meso-2,6-diaminopimelate</name>
        <dbReference type="ChEBI" id="CHEBI:57791"/>
    </ligand>
</feature>
<keyword evidence="4 7" id="KW-0573">Peptidoglycan synthesis</keyword>
<dbReference type="OrthoDB" id="9800958at2"/>
<dbReference type="Gene3D" id="3.90.190.20">
    <property type="entry name" value="Mur ligase, C-terminal domain"/>
    <property type="match status" value="1"/>
</dbReference>
<keyword evidence="2 7" id="KW-0132">Cell division</keyword>
<dbReference type="eggNOG" id="COG0769">
    <property type="taxonomic scope" value="Bacteria"/>
</dbReference>
<dbReference type="Pfam" id="PF08245">
    <property type="entry name" value="Mur_ligase_M"/>
    <property type="match status" value="1"/>
</dbReference>
<dbReference type="InterPro" id="IPR005761">
    <property type="entry name" value="UDP-N-AcMur-Glu-dNH2Pim_ligase"/>
</dbReference>
<dbReference type="GO" id="GO:0000287">
    <property type="term" value="F:magnesium ion binding"/>
    <property type="evidence" value="ECO:0007669"/>
    <property type="project" value="UniProtKB-UniRule"/>
</dbReference>
<dbReference type="Pfam" id="PF02875">
    <property type="entry name" value="Mur_ligase_C"/>
    <property type="match status" value="1"/>
</dbReference>
<evidence type="ECO:0000259" key="9">
    <source>
        <dbReference type="Pfam" id="PF01225"/>
    </source>
</evidence>
<dbReference type="RefSeq" id="WP_011719841.1">
    <property type="nucleotide sequence ID" value="NC_008578.1"/>
</dbReference>
<proteinExistence type="inferred from homology"/>
<dbReference type="InterPro" id="IPR000713">
    <property type="entry name" value="Mur_ligase_N"/>
</dbReference>
<dbReference type="InterPro" id="IPR035911">
    <property type="entry name" value="MurE/MurF_N"/>
</dbReference>
<keyword evidence="7" id="KW-0067">ATP-binding</keyword>
<keyword evidence="5 7" id="KW-0131">Cell cycle</keyword>
<dbReference type="HAMAP" id="MF_00208">
    <property type="entry name" value="MurE"/>
    <property type="match status" value="1"/>
</dbReference>
<dbReference type="InParanoid" id="A0LTL8"/>
<feature type="binding site" evidence="7">
    <location>
        <position position="409"/>
    </location>
    <ligand>
        <name>meso-2,6-diaminopimelate</name>
        <dbReference type="ChEBI" id="CHEBI:57791"/>
    </ligand>
</feature>
<keyword evidence="7" id="KW-0547">Nucleotide-binding</keyword>
<dbReference type="InterPro" id="IPR004101">
    <property type="entry name" value="Mur_ligase_C"/>
</dbReference>
<dbReference type="GO" id="GO:0008360">
    <property type="term" value="P:regulation of cell shape"/>
    <property type="evidence" value="ECO:0007669"/>
    <property type="project" value="UniProtKB-KW"/>
</dbReference>
<dbReference type="EC" id="6.3.2.13" evidence="7"/>
<evidence type="ECO:0000256" key="6">
    <source>
        <dbReference type="ARBA" id="ARBA00023316"/>
    </source>
</evidence>